<dbReference type="Proteomes" id="UP000284657">
    <property type="component" value="Unassembled WGS sequence"/>
</dbReference>
<evidence type="ECO:0000313" key="2">
    <source>
        <dbReference type="EMBL" id="RLN65035.1"/>
    </source>
</evidence>
<feature type="region of interest" description="Disordered" evidence="1">
    <location>
        <begin position="282"/>
        <end position="329"/>
    </location>
</feature>
<protein>
    <submittedName>
        <fullName evidence="2">Uncharacterized protein</fullName>
    </submittedName>
</protein>
<feature type="compositionally biased region" description="Polar residues" evidence="1">
    <location>
        <begin position="305"/>
        <end position="323"/>
    </location>
</feature>
<proteinExistence type="predicted"/>
<organism evidence="2 3">
    <name type="scientific">Phytophthora kernoviae</name>
    <dbReference type="NCBI Taxonomy" id="325452"/>
    <lineage>
        <taxon>Eukaryota</taxon>
        <taxon>Sar</taxon>
        <taxon>Stramenopiles</taxon>
        <taxon>Oomycota</taxon>
        <taxon>Peronosporomycetes</taxon>
        <taxon>Peronosporales</taxon>
        <taxon>Peronosporaceae</taxon>
        <taxon>Phytophthora</taxon>
    </lineage>
</organism>
<name>A0A421G5L4_9STRA</name>
<comment type="caution">
    <text evidence="2">The sequence shown here is derived from an EMBL/GenBank/DDBJ whole genome shotgun (WGS) entry which is preliminary data.</text>
</comment>
<sequence>MDPLLWIKNTSYFGNRFQPGEGEVHVLVVALERAVGSASETSMTEQLAKDVREIHEQTVLTKRKRYTHSKVDSALGKQLLNDLNIKVDPVRTVPFAAGNGTPADVFTWESVIVEDGQVIVLTEEQQRERYRTHVERNIGAVIKDKNLYVKGVEKSENTLSVEVPGRNIDLVGRTDLLILSDLVLENPSDVQYLPGVKMLIEMKREVKASSDFQALSELIALDLLVDNPVMALLTDLNGMRAFFWASERKDNSARIYKDTIKKPGEAFQVIRTLLEQSPTAGAEISLPAAEEEESTTPPRIITARNARTPTSKQSQPKRTQRTMWHNDVV</sequence>
<reference evidence="2 3" key="1">
    <citation type="submission" date="2018-07" db="EMBL/GenBank/DDBJ databases">
        <title>Genome sequencing of oomycete isolates from Chile give support for New Zealand origin for Phytophthora kernoviae and make available the first Nothophytophthora sp. genome.</title>
        <authorList>
            <person name="Studholme D.J."/>
            <person name="Sanfuentes E."/>
            <person name="Panda P."/>
            <person name="Hill R."/>
            <person name="Sambles C."/>
            <person name="Grant M."/>
            <person name="Williams N.M."/>
            <person name="Mcdougal R.L."/>
        </authorList>
    </citation>
    <scope>NUCLEOTIDE SEQUENCE [LARGE SCALE GENOMIC DNA]</scope>
    <source>
        <strain evidence="2">Chile7</strain>
    </source>
</reference>
<dbReference type="AlphaFoldDB" id="A0A421G5L4"/>
<accession>A0A421G5L4</accession>
<gene>
    <name evidence="2" type="ORF">BBJ29_002847</name>
</gene>
<evidence type="ECO:0000256" key="1">
    <source>
        <dbReference type="SAM" id="MobiDB-lite"/>
    </source>
</evidence>
<dbReference type="EMBL" id="MBAD02000627">
    <property type="protein sequence ID" value="RLN65035.1"/>
    <property type="molecule type" value="Genomic_DNA"/>
</dbReference>
<evidence type="ECO:0000313" key="3">
    <source>
        <dbReference type="Proteomes" id="UP000284657"/>
    </source>
</evidence>